<dbReference type="GO" id="GO:0007059">
    <property type="term" value="P:chromosome segregation"/>
    <property type="evidence" value="ECO:0007669"/>
    <property type="project" value="TreeGrafter"/>
</dbReference>
<evidence type="ECO:0000313" key="10">
    <source>
        <dbReference type="EMBL" id="OKL63088.1"/>
    </source>
</evidence>
<evidence type="ECO:0000259" key="9">
    <source>
        <dbReference type="Pfam" id="PF05837"/>
    </source>
</evidence>
<dbReference type="GO" id="GO:0043515">
    <property type="term" value="F:kinetochore binding"/>
    <property type="evidence" value="ECO:0007669"/>
    <property type="project" value="TreeGrafter"/>
</dbReference>
<keyword evidence="8" id="KW-0175">Coiled coil</keyword>
<evidence type="ECO:0000256" key="7">
    <source>
        <dbReference type="ARBA" id="ARBA00025735"/>
    </source>
</evidence>
<keyword evidence="11" id="KW-1185">Reference proteome</keyword>
<feature type="domain" description="Centromere protein H C-terminal" evidence="9">
    <location>
        <begin position="143"/>
        <end position="262"/>
    </location>
</feature>
<dbReference type="Proteomes" id="UP000214365">
    <property type="component" value="Unassembled WGS sequence"/>
</dbReference>
<evidence type="ECO:0000256" key="1">
    <source>
        <dbReference type="ARBA" id="ARBA00004123"/>
    </source>
</evidence>
<keyword evidence="4" id="KW-0995">Kinetochore</keyword>
<evidence type="ECO:0000256" key="6">
    <source>
        <dbReference type="ARBA" id="ARBA00023328"/>
    </source>
</evidence>
<protein>
    <recommendedName>
        <fullName evidence="9">Centromere protein H C-terminal domain-containing protein</fullName>
    </recommendedName>
</protein>
<feature type="coiled-coil region" evidence="8">
    <location>
        <begin position="43"/>
        <end position="89"/>
    </location>
</feature>
<gene>
    <name evidence="10" type="ORF">UA08_01496</name>
</gene>
<dbReference type="OrthoDB" id="2274804at2759"/>
<dbReference type="PANTHER" id="PTHR48122:SF1">
    <property type="entry name" value="CENTROMERE PROTEIN H"/>
    <property type="match status" value="1"/>
</dbReference>
<dbReference type="AlphaFoldDB" id="A0A1Q5QB96"/>
<accession>A0A1Q5QB96</accession>
<dbReference type="Pfam" id="PF05837">
    <property type="entry name" value="CENP-H"/>
    <property type="match status" value="2"/>
</dbReference>
<reference evidence="10 11" key="1">
    <citation type="submission" date="2015-06" db="EMBL/GenBank/DDBJ databases">
        <title>Talaromyces atroroseus IBT 11181 draft genome.</title>
        <authorList>
            <person name="Rasmussen K.B."/>
            <person name="Rasmussen S."/>
            <person name="Petersen B."/>
            <person name="Sicheritz-Ponten T."/>
            <person name="Mortensen U.H."/>
            <person name="Thrane U."/>
        </authorList>
    </citation>
    <scope>NUCLEOTIDE SEQUENCE [LARGE SCALE GENOMIC DNA]</scope>
    <source>
        <strain evidence="10 11">IBT 11181</strain>
    </source>
</reference>
<keyword evidence="5" id="KW-0539">Nucleus</keyword>
<dbReference type="GO" id="GO:0007052">
    <property type="term" value="P:mitotic spindle organization"/>
    <property type="evidence" value="ECO:0007669"/>
    <property type="project" value="TreeGrafter"/>
</dbReference>
<organism evidence="10 11">
    <name type="scientific">Talaromyces atroroseus</name>
    <dbReference type="NCBI Taxonomy" id="1441469"/>
    <lineage>
        <taxon>Eukaryota</taxon>
        <taxon>Fungi</taxon>
        <taxon>Dikarya</taxon>
        <taxon>Ascomycota</taxon>
        <taxon>Pezizomycotina</taxon>
        <taxon>Eurotiomycetes</taxon>
        <taxon>Eurotiomycetidae</taxon>
        <taxon>Eurotiales</taxon>
        <taxon>Trichocomaceae</taxon>
        <taxon>Talaromyces</taxon>
        <taxon>Talaromyces sect. Trachyspermi</taxon>
    </lineage>
</organism>
<dbReference type="GO" id="GO:0000776">
    <property type="term" value="C:kinetochore"/>
    <property type="evidence" value="ECO:0007669"/>
    <property type="project" value="UniProtKB-KW"/>
</dbReference>
<dbReference type="EMBL" id="LFMY01000002">
    <property type="protein sequence ID" value="OKL63088.1"/>
    <property type="molecule type" value="Genomic_DNA"/>
</dbReference>
<evidence type="ECO:0000256" key="2">
    <source>
        <dbReference type="ARBA" id="ARBA00004629"/>
    </source>
</evidence>
<dbReference type="InterPro" id="IPR008426">
    <property type="entry name" value="CENP-H_C"/>
</dbReference>
<keyword evidence="6" id="KW-0137">Centromere</keyword>
<evidence type="ECO:0000256" key="5">
    <source>
        <dbReference type="ARBA" id="ARBA00023242"/>
    </source>
</evidence>
<evidence type="ECO:0000256" key="8">
    <source>
        <dbReference type="SAM" id="Coils"/>
    </source>
</evidence>
<dbReference type="InterPro" id="IPR040034">
    <property type="entry name" value="CENP-H"/>
</dbReference>
<dbReference type="GO" id="GO:0005634">
    <property type="term" value="C:nucleus"/>
    <property type="evidence" value="ECO:0007669"/>
    <property type="project" value="UniProtKB-SubCell"/>
</dbReference>
<evidence type="ECO:0000256" key="4">
    <source>
        <dbReference type="ARBA" id="ARBA00022838"/>
    </source>
</evidence>
<dbReference type="GeneID" id="31001251"/>
<name>A0A1Q5QB96_TALAT</name>
<comment type="caution">
    <text evidence="10">The sequence shown here is derived from an EMBL/GenBank/DDBJ whole genome shotgun (WGS) entry which is preliminary data.</text>
</comment>
<comment type="subcellular location">
    <subcellularLocation>
        <location evidence="2">Chromosome</location>
        <location evidence="2">Centromere</location>
        <location evidence="2">Kinetochore</location>
    </subcellularLocation>
    <subcellularLocation>
        <location evidence="1">Nucleus</location>
    </subcellularLocation>
</comment>
<comment type="similarity">
    <text evidence="7">Belongs to the CENP-H/MCM16 family.</text>
</comment>
<evidence type="ECO:0000313" key="11">
    <source>
        <dbReference type="Proteomes" id="UP000214365"/>
    </source>
</evidence>
<feature type="domain" description="Centromere protein H C-terminal" evidence="9">
    <location>
        <begin position="41"/>
        <end position="122"/>
    </location>
</feature>
<proteinExistence type="inferred from homology"/>
<dbReference type="RefSeq" id="XP_020123209.1">
    <property type="nucleotide sequence ID" value="XM_020261166.1"/>
</dbReference>
<dbReference type="GO" id="GO:0051382">
    <property type="term" value="P:kinetochore assembly"/>
    <property type="evidence" value="ECO:0007669"/>
    <property type="project" value="InterPro"/>
</dbReference>
<sequence>MPPSMASNDGNQIGLTEAESALLDLAADDRREVLSLSSKEELVLRLYDQIQELDLERAILEQDPEQPNTENAEEQLPTAERELLEARATYTVRRKAIESTLMTDPILKAVHLRAASPAERYLPSQGLDTFTRQSRLYVCFTGRALLPLVNRRDVLSLVYENLANTRSAALETLSNTEVENLRLIDKNRELASQLLELTAQETSWRDRVDDGALLARIEATEEEYKKTRAQRDTVKSVVSAMVVGSGVDWARDDRLRGLVLDELV</sequence>
<dbReference type="PANTHER" id="PTHR48122">
    <property type="entry name" value="CENTROMERE PROTEIN H"/>
    <property type="match status" value="1"/>
</dbReference>
<evidence type="ECO:0000256" key="3">
    <source>
        <dbReference type="ARBA" id="ARBA00022454"/>
    </source>
</evidence>
<dbReference type="STRING" id="1441469.A0A1Q5QB96"/>
<keyword evidence="3" id="KW-0158">Chromosome</keyword>